<comment type="caution">
    <text evidence="3">The sequence shown here is derived from an EMBL/GenBank/DDBJ whole genome shotgun (WGS) entry which is preliminary data.</text>
</comment>
<reference evidence="3 4" key="1">
    <citation type="submission" date="2023-04" db="EMBL/GenBank/DDBJ databases">
        <title>Bacteroides pacosi sp. nov., isolated from the fecal material of an alpaca.</title>
        <authorList>
            <person name="Miller S."/>
            <person name="Hendry M."/>
            <person name="King J."/>
            <person name="Sankaranarayanan K."/>
            <person name="Lawson P.A."/>
        </authorList>
    </citation>
    <scope>NUCLEOTIDE SEQUENCE [LARGE SCALE GENOMIC DNA]</scope>
    <source>
        <strain evidence="3 4">A2-P53</strain>
    </source>
</reference>
<dbReference type="PROSITE" id="PS51257">
    <property type="entry name" value="PROKAR_LIPOPROTEIN"/>
    <property type="match status" value="1"/>
</dbReference>
<feature type="chain" id="PRO_5046433510" evidence="1">
    <location>
        <begin position="19"/>
        <end position="386"/>
    </location>
</feature>
<keyword evidence="4" id="KW-1185">Reference proteome</keyword>
<gene>
    <name evidence="3" type="ORF">QHG74_10865</name>
</gene>
<evidence type="ECO:0000259" key="2">
    <source>
        <dbReference type="Pfam" id="PF14292"/>
    </source>
</evidence>
<accession>A0ABU5HR69</accession>
<organism evidence="3 4">
    <name type="scientific">Bacteroides vicugnae</name>
    <dbReference type="NCBI Taxonomy" id="3037989"/>
    <lineage>
        <taxon>Bacteria</taxon>
        <taxon>Pseudomonadati</taxon>
        <taxon>Bacteroidota</taxon>
        <taxon>Bacteroidia</taxon>
        <taxon>Bacteroidales</taxon>
        <taxon>Bacteroidaceae</taxon>
        <taxon>Bacteroides</taxon>
    </lineage>
</organism>
<sequence length="386" mass="43617">MKKIAIFLFITSILCSCAEDYGELNINFSLPDEIFSPEEVTLVSGSTKKVLFSWEGGGADDGMYVQYEVLFDKKGGDFSSPLYTQVGDLGGVKRVTMQHAQLNNIAKLAGAKPGETVGVIWTVRTSKGDKSELYKPGKEIKITRYNGLSEMPEKLYLYGSATENGGQGGRIFGKREEGVFVIYTKLTDGEIYLKDGTNETATQIYFNNVQNIYQEGEGSIQVTSTDEYATRIIVDLNNNSLSFGTVTELRAIWRDTDQVFGADESNGYNAPSPFYYTEGGVFTLTVTPNFIHRNPWWGAGEYHDDGRYYFVAKVNGTEYHWRNNEQANAPTNSTPLSYFLINDKELWNYYRDVFWMMRDVFRDKLCHINIFAGEDGKMYHSIELAE</sequence>
<evidence type="ECO:0000313" key="3">
    <source>
        <dbReference type="EMBL" id="MDY7258219.1"/>
    </source>
</evidence>
<feature type="signal peptide" evidence="1">
    <location>
        <begin position="1"/>
        <end position="18"/>
    </location>
</feature>
<dbReference type="RefSeq" id="WP_217722705.1">
    <property type="nucleotide sequence ID" value="NZ_JARZAK010000006.1"/>
</dbReference>
<dbReference type="Proteomes" id="UP001292913">
    <property type="component" value="Unassembled WGS sequence"/>
</dbReference>
<name>A0ABU5HR69_9BACE</name>
<feature type="domain" description="SusE outer membrane protein" evidence="2">
    <location>
        <begin position="38"/>
        <end position="124"/>
    </location>
</feature>
<proteinExistence type="predicted"/>
<protein>
    <submittedName>
        <fullName evidence="3">SusE domain-containing protein</fullName>
    </submittedName>
</protein>
<evidence type="ECO:0000313" key="4">
    <source>
        <dbReference type="Proteomes" id="UP001292913"/>
    </source>
</evidence>
<dbReference type="InterPro" id="IPR025970">
    <property type="entry name" value="SusE"/>
</dbReference>
<dbReference type="EMBL" id="JARZAK010000006">
    <property type="protein sequence ID" value="MDY7258219.1"/>
    <property type="molecule type" value="Genomic_DNA"/>
</dbReference>
<keyword evidence="1" id="KW-0732">Signal</keyword>
<evidence type="ECO:0000256" key="1">
    <source>
        <dbReference type="SAM" id="SignalP"/>
    </source>
</evidence>
<dbReference type="Pfam" id="PF14292">
    <property type="entry name" value="SusE"/>
    <property type="match status" value="1"/>
</dbReference>